<keyword evidence="1" id="KW-0812">Transmembrane</keyword>
<dbReference type="RefSeq" id="WP_096510902.1">
    <property type="nucleotide sequence ID" value="NZ_AP017422.1"/>
</dbReference>
<accession>A0A1N7QQC0</accession>
<keyword evidence="1" id="KW-0472">Membrane</keyword>
<keyword evidence="3" id="KW-1185">Reference proteome</keyword>
<reference evidence="3" key="1">
    <citation type="submission" date="2017-01" db="EMBL/GenBank/DDBJ databases">
        <authorList>
            <person name="Varghese N."/>
            <person name="Submissions S."/>
        </authorList>
    </citation>
    <scope>NUCLEOTIDE SEQUENCE [LARGE SCALE GENOMIC DNA]</scope>
    <source>
        <strain evidence="3">DSM 21054</strain>
    </source>
</reference>
<gene>
    <name evidence="2" type="ORF">SAMN05421788_106222</name>
</gene>
<sequence>MKNNSFLQKRLYSILLAAVAGYCIVLFSCNRNRTGGLTLMLEQPFEQSSMIAVNDRYWSVWDTTWTPDGEETIGKQVFQIRKDSLVAVDSSTVIDTTLNYKVLAVRTGDYQLVPDTAAASWVALKKKHPDIYQAKDMGAFVCALASSLNECSLQVYRQNGDRIDSVALGSYDFYAPQLLLHDFDKDGVPEILVLANFYVHNHFLNDVRAYTIKKRFYSYENY</sequence>
<proteinExistence type="predicted"/>
<feature type="transmembrane region" description="Helical" evidence="1">
    <location>
        <begin position="12"/>
        <end position="30"/>
    </location>
</feature>
<protein>
    <submittedName>
        <fullName evidence="2">Uncharacterized protein</fullName>
    </submittedName>
</protein>
<evidence type="ECO:0000256" key="1">
    <source>
        <dbReference type="SAM" id="Phobius"/>
    </source>
</evidence>
<dbReference type="AlphaFoldDB" id="A0A1N7QQC0"/>
<name>A0A1N7QQC0_9BACT</name>
<keyword evidence="1" id="KW-1133">Transmembrane helix</keyword>
<dbReference type="STRING" id="477680.SAMN05421788_106222"/>
<evidence type="ECO:0000313" key="2">
    <source>
        <dbReference type="EMBL" id="SIT24996.1"/>
    </source>
</evidence>
<dbReference type="PROSITE" id="PS51257">
    <property type="entry name" value="PROKAR_LIPOPROTEIN"/>
    <property type="match status" value="1"/>
</dbReference>
<organism evidence="2 3">
    <name type="scientific">Filimonas lacunae</name>
    <dbReference type="NCBI Taxonomy" id="477680"/>
    <lineage>
        <taxon>Bacteria</taxon>
        <taxon>Pseudomonadati</taxon>
        <taxon>Bacteroidota</taxon>
        <taxon>Chitinophagia</taxon>
        <taxon>Chitinophagales</taxon>
        <taxon>Chitinophagaceae</taxon>
        <taxon>Filimonas</taxon>
    </lineage>
</organism>
<dbReference type="Proteomes" id="UP000186917">
    <property type="component" value="Unassembled WGS sequence"/>
</dbReference>
<dbReference type="EMBL" id="FTOR01000006">
    <property type="protein sequence ID" value="SIT24996.1"/>
    <property type="molecule type" value="Genomic_DNA"/>
</dbReference>
<evidence type="ECO:0000313" key="3">
    <source>
        <dbReference type="Proteomes" id="UP000186917"/>
    </source>
</evidence>